<dbReference type="PANTHER" id="PTHR31024:SF3">
    <property type="entry name" value="C-TYPE LECTIN-RELATED"/>
    <property type="match status" value="1"/>
</dbReference>
<dbReference type="InterPro" id="IPR016186">
    <property type="entry name" value="C-type_lectin-like/link_sf"/>
</dbReference>
<feature type="chain" id="PRO_5015030962" evidence="1">
    <location>
        <begin position="23"/>
        <end position="393"/>
    </location>
</feature>
<feature type="domain" description="VWFA" evidence="3">
    <location>
        <begin position="55"/>
        <end position="208"/>
    </location>
</feature>
<dbReference type="CTD" id="36381263"/>
<evidence type="ECO:0000256" key="1">
    <source>
        <dbReference type="SAM" id="SignalP"/>
    </source>
</evidence>
<proteinExistence type="predicted"/>
<protein>
    <submittedName>
        <fullName evidence="4">C-type lectin domain and von Willebrand factor, type A domain and C-type lectin-like domain and C-type lectin fold domain-containing protein</fullName>
    </submittedName>
</protein>
<accession>A0A090LL41</accession>
<keyword evidence="1" id="KW-0732">Signal</keyword>
<sequence length="393" mass="43535">MKIVTNLLLIFIIFVSQKLVLSFEDSEDTYLKTKSFNTIGTRNCTSITNGNAYLDIVVVFDTSKGVDELGFNGEKGSLITILSALKIGQGAKSQISRLSIITAAAEAKIISDLNKYSSTNDAVRDIMQIQFSSNTNEEFDTEKALKAAEKVIETTGRGDNFKKVILLYTSATDYDCSEEQVFAVSDESPCRTAANLKNKGYYIITAALQFKDGVYNPPAKSIASPCFAVTVKNLPNQFVEMFTYANCFCESVFLQYFNADTCYKAAECLYLENTPTGYTMAQKVASLANGTLVDIRDEQKENFIIKIANYSLPVFIGLNQLKTLGKWTWDTGYAFDNSYNKFSNGEENKKGMCVTLNSDGLWYTTDCSPYLNPKPYIYQVNACDAGNFCAGDT</sequence>
<gene>
    <name evidence="4 6 7" type="ORF">SRAE_2000354700</name>
</gene>
<dbReference type="InterPro" id="IPR002035">
    <property type="entry name" value="VWF_A"/>
</dbReference>
<dbReference type="Proteomes" id="UP000035682">
    <property type="component" value="Unplaced"/>
</dbReference>
<dbReference type="STRING" id="34506.A0A090LL41"/>
<dbReference type="RefSeq" id="XP_024508093.1">
    <property type="nucleotide sequence ID" value="XM_024654753.1"/>
</dbReference>
<dbReference type="OrthoDB" id="5797882at2759"/>
<dbReference type="Pfam" id="PF00092">
    <property type="entry name" value="VWA"/>
    <property type="match status" value="1"/>
</dbReference>
<dbReference type="CDD" id="cd00037">
    <property type="entry name" value="CLECT"/>
    <property type="match status" value="1"/>
</dbReference>
<dbReference type="InterPro" id="IPR036465">
    <property type="entry name" value="vWFA_dom_sf"/>
</dbReference>
<dbReference type="OMA" id="YCARAND"/>
<dbReference type="SUPFAM" id="SSF56436">
    <property type="entry name" value="C-type lectin-like"/>
    <property type="match status" value="1"/>
</dbReference>
<reference evidence="6" key="2">
    <citation type="submission" date="2020-12" db="UniProtKB">
        <authorList>
            <consortium name="WormBaseParasite"/>
        </authorList>
    </citation>
    <scope>IDENTIFICATION</scope>
</reference>
<reference evidence="4 5" key="1">
    <citation type="submission" date="2014-09" db="EMBL/GenBank/DDBJ databases">
        <authorList>
            <person name="Martin A.A."/>
        </authorList>
    </citation>
    <scope>NUCLEOTIDE SEQUENCE</scope>
    <source>
        <strain evidence="5">ED321</strain>
        <strain evidence="4">ED321 Heterogonic</strain>
    </source>
</reference>
<dbReference type="InterPro" id="IPR016187">
    <property type="entry name" value="CTDL_fold"/>
</dbReference>
<evidence type="ECO:0000259" key="2">
    <source>
        <dbReference type="PROSITE" id="PS50041"/>
    </source>
</evidence>
<dbReference type="GeneID" id="36381263"/>
<keyword evidence="4" id="KW-0430">Lectin</keyword>
<dbReference type="PROSITE" id="PS50041">
    <property type="entry name" value="C_TYPE_LECTIN_2"/>
    <property type="match status" value="1"/>
</dbReference>
<dbReference type="GO" id="GO:0030246">
    <property type="term" value="F:carbohydrate binding"/>
    <property type="evidence" value="ECO:0007669"/>
    <property type="project" value="UniProtKB-KW"/>
</dbReference>
<dbReference type="WBParaSite" id="SRAE_2000354700.1">
    <property type="protein sequence ID" value="SRAE_2000354700.1"/>
    <property type="gene ID" value="WBGene00263770"/>
</dbReference>
<feature type="signal peptide" evidence="1">
    <location>
        <begin position="1"/>
        <end position="22"/>
    </location>
</feature>
<evidence type="ECO:0000313" key="4">
    <source>
        <dbReference type="EMBL" id="CEF68893.1"/>
    </source>
</evidence>
<evidence type="ECO:0000313" key="6">
    <source>
        <dbReference type="WBParaSite" id="SRAE_2000354700.1"/>
    </source>
</evidence>
<evidence type="ECO:0000259" key="3">
    <source>
        <dbReference type="PROSITE" id="PS50234"/>
    </source>
</evidence>
<evidence type="ECO:0000313" key="5">
    <source>
        <dbReference type="Proteomes" id="UP000035682"/>
    </source>
</evidence>
<dbReference type="SUPFAM" id="SSF53300">
    <property type="entry name" value="vWA-like"/>
    <property type="match status" value="1"/>
</dbReference>
<dbReference type="SMART" id="SM00327">
    <property type="entry name" value="VWA"/>
    <property type="match status" value="1"/>
</dbReference>
<evidence type="ECO:0000313" key="7">
    <source>
        <dbReference type="WormBase" id="SRAE_2000354700"/>
    </source>
</evidence>
<dbReference type="InterPro" id="IPR001304">
    <property type="entry name" value="C-type_lectin-like"/>
</dbReference>
<dbReference type="PANTHER" id="PTHR31024">
    <property type="entry name" value="C-TYPE LECTIN"/>
    <property type="match status" value="1"/>
</dbReference>
<dbReference type="SMART" id="SM00034">
    <property type="entry name" value="CLECT"/>
    <property type="match status" value="1"/>
</dbReference>
<dbReference type="Gene3D" id="3.40.50.410">
    <property type="entry name" value="von Willebrand factor, type A domain"/>
    <property type="match status" value="1"/>
</dbReference>
<name>A0A090LL41_STRRB</name>
<dbReference type="Gene3D" id="3.10.100.10">
    <property type="entry name" value="Mannose-Binding Protein A, subunit A"/>
    <property type="match status" value="1"/>
</dbReference>
<dbReference type="EMBL" id="LN609529">
    <property type="protein sequence ID" value="CEF68893.1"/>
    <property type="molecule type" value="Genomic_DNA"/>
</dbReference>
<dbReference type="AlphaFoldDB" id="A0A090LL41"/>
<organism evidence="4">
    <name type="scientific">Strongyloides ratti</name>
    <name type="common">Parasitic roundworm</name>
    <dbReference type="NCBI Taxonomy" id="34506"/>
    <lineage>
        <taxon>Eukaryota</taxon>
        <taxon>Metazoa</taxon>
        <taxon>Ecdysozoa</taxon>
        <taxon>Nematoda</taxon>
        <taxon>Chromadorea</taxon>
        <taxon>Rhabditida</taxon>
        <taxon>Tylenchina</taxon>
        <taxon>Panagrolaimomorpha</taxon>
        <taxon>Strongyloidoidea</taxon>
        <taxon>Strongyloididae</taxon>
        <taxon>Strongyloides</taxon>
    </lineage>
</organism>
<keyword evidence="5" id="KW-1185">Reference proteome</keyword>
<feature type="domain" description="C-type lectin" evidence="2">
    <location>
        <begin position="264"/>
        <end position="368"/>
    </location>
</feature>
<dbReference type="Pfam" id="PF00059">
    <property type="entry name" value="Lectin_C"/>
    <property type="match status" value="1"/>
</dbReference>
<dbReference type="WormBase" id="SRAE_2000354700">
    <property type="protein sequence ID" value="SRP02669"/>
    <property type="gene ID" value="WBGene00263770"/>
</dbReference>
<dbReference type="PROSITE" id="PS50234">
    <property type="entry name" value="VWFA"/>
    <property type="match status" value="1"/>
</dbReference>